<accession>A0ABR3KS24</accession>
<gene>
    <name evidence="2" type="ORF">TSPI_09701</name>
</gene>
<dbReference type="Proteomes" id="UP001558632">
    <property type="component" value="Unassembled WGS sequence"/>
</dbReference>
<keyword evidence="2" id="KW-0675">Receptor</keyword>
<organism evidence="2 3">
    <name type="scientific">Trichinella spiralis</name>
    <name type="common">Trichina worm</name>
    <dbReference type="NCBI Taxonomy" id="6334"/>
    <lineage>
        <taxon>Eukaryota</taxon>
        <taxon>Metazoa</taxon>
        <taxon>Ecdysozoa</taxon>
        <taxon>Nematoda</taxon>
        <taxon>Enoplea</taxon>
        <taxon>Dorylaimia</taxon>
        <taxon>Trichinellida</taxon>
        <taxon>Trichinellidae</taxon>
        <taxon>Trichinella</taxon>
    </lineage>
</organism>
<comment type="caution">
    <text evidence="2">The sequence shown here is derived from an EMBL/GenBank/DDBJ whole genome shotgun (WGS) entry which is preliminary data.</text>
</comment>
<dbReference type="EMBL" id="JBEUSY010000220">
    <property type="protein sequence ID" value="KAL1242187.1"/>
    <property type="molecule type" value="Genomic_DNA"/>
</dbReference>
<protein>
    <submittedName>
        <fullName evidence="2">Signal recognition particle receptor FtsY</fullName>
    </submittedName>
</protein>
<evidence type="ECO:0000313" key="3">
    <source>
        <dbReference type="Proteomes" id="UP001558632"/>
    </source>
</evidence>
<keyword evidence="3" id="KW-1185">Reference proteome</keyword>
<reference evidence="2 3" key="1">
    <citation type="submission" date="2024-07" db="EMBL/GenBank/DDBJ databases">
        <title>Enhanced genomic and transcriptomic resources for Trichinella pseudospiralis and T. spiralis underpin the discovery of pronounced molecular differences between stages and species.</title>
        <authorList>
            <person name="Pasi K.K."/>
            <person name="La Rosa G."/>
            <person name="Gomez-Morales M.A."/>
            <person name="Tosini F."/>
            <person name="Sumanam S."/>
            <person name="Young N.D."/>
            <person name="Chang B.C."/>
            <person name="Robin G.B."/>
        </authorList>
    </citation>
    <scope>NUCLEOTIDE SEQUENCE [LARGE SCALE GENOMIC DNA]</scope>
    <source>
        <strain evidence="2">ISS534</strain>
    </source>
</reference>
<evidence type="ECO:0000313" key="2">
    <source>
        <dbReference type="EMBL" id="KAL1242187.1"/>
    </source>
</evidence>
<name>A0ABR3KS24_TRISP</name>
<evidence type="ECO:0000256" key="1">
    <source>
        <dbReference type="SAM" id="MobiDB-lite"/>
    </source>
</evidence>
<feature type="region of interest" description="Disordered" evidence="1">
    <location>
        <begin position="1"/>
        <end position="25"/>
    </location>
</feature>
<sequence>MDRSKLDAETLNENTLKTPDLDDYQLEADKKQVESNEGIEETKQDEQAVEAEVKSTLNEVIETVDGRGQLLKQLASGMDIMSYYLFFIRTLPYCLSEEAVELGRDF</sequence>
<proteinExistence type="predicted"/>